<dbReference type="EMBL" id="LBHU01000001">
    <property type="protein sequence ID" value="KLI64805.1"/>
    <property type="molecule type" value="Genomic_DNA"/>
</dbReference>
<dbReference type="OrthoDB" id="9800945at2"/>
<dbReference type="STRING" id="874156.GCA_001021555_00348"/>
<keyword evidence="3" id="KW-1185">Reference proteome</keyword>
<dbReference type="PATRIC" id="fig|874156.12.peg.962"/>
<dbReference type="InterPro" id="IPR045057">
    <property type="entry name" value="Gcn5-rel_NAT"/>
</dbReference>
<dbReference type="SUPFAM" id="SSF55729">
    <property type="entry name" value="Acyl-CoA N-acyltransferases (Nat)"/>
    <property type="match status" value="1"/>
</dbReference>
<dbReference type="InterPro" id="IPR031165">
    <property type="entry name" value="GNAT_YJDJ"/>
</dbReference>
<accession>A0A0H0XX05</accession>
<dbReference type="RefSeq" id="WP_047092673.1">
    <property type="nucleotide sequence ID" value="NZ_LBHU01000001.1"/>
</dbReference>
<organism evidence="2 3">
    <name type="scientific">Aurantiacibacter marinus</name>
    <dbReference type="NCBI Taxonomy" id="874156"/>
    <lineage>
        <taxon>Bacteria</taxon>
        <taxon>Pseudomonadati</taxon>
        <taxon>Pseudomonadota</taxon>
        <taxon>Alphaproteobacteria</taxon>
        <taxon>Sphingomonadales</taxon>
        <taxon>Erythrobacteraceae</taxon>
        <taxon>Aurantiacibacter</taxon>
    </lineage>
</organism>
<dbReference type="PROSITE" id="PS51729">
    <property type="entry name" value="GNAT_YJDJ"/>
    <property type="match status" value="1"/>
</dbReference>
<comment type="caution">
    <text evidence="2">The sequence shown here is derived from an EMBL/GenBank/DDBJ whole genome shotgun (WGS) entry which is preliminary data.</text>
</comment>
<name>A0A0H0XX05_9SPHN</name>
<dbReference type="PANTHER" id="PTHR31435">
    <property type="entry name" value="PROTEIN NATD1"/>
    <property type="match status" value="1"/>
</dbReference>
<dbReference type="PANTHER" id="PTHR31435:SF9">
    <property type="entry name" value="PROTEIN NATD1"/>
    <property type="match status" value="1"/>
</dbReference>
<feature type="domain" description="N-acetyltransferase" evidence="1">
    <location>
        <begin position="9"/>
        <end position="96"/>
    </location>
</feature>
<dbReference type="Gene3D" id="3.40.630.30">
    <property type="match status" value="1"/>
</dbReference>
<dbReference type="AlphaFoldDB" id="A0A0H0XX05"/>
<dbReference type="Pfam" id="PF14542">
    <property type="entry name" value="Acetyltransf_CG"/>
    <property type="match status" value="1"/>
</dbReference>
<proteinExistence type="predicted"/>
<gene>
    <name evidence="2" type="ORF">AAV99_04640</name>
</gene>
<protein>
    <recommendedName>
        <fullName evidence="1">N-acetyltransferase domain-containing protein</fullName>
    </recommendedName>
</protein>
<sequence length="100" mass="10970">MPTIEITKTNETTHGAYRTDVEGTDVKAELTWKARGNARIADHTFTPPEARGQGIAQKLVEAMIDDARTEGFTIVPQCPYVAALFRKNPGWADLRADTPG</sequence>
<evidence type="ECO:0000259" key="1">
    <source>
        <dbReference type="PROSITE" id="PS51729"/>
    </source>
</evidence>
<reference evidence="2 3" key="1">
    <citation type="submission" date="2015-04" db="EMBL/GenBank/DDBJ databases">
        <title>The draft genome sequence of Erythrobacter marinus HWDM-33.</title>
        <authorList>
            <person name="Zhuang L."/>
            <person name="Liu Y."/>
            <person name="Shao Z."/>
        </authorList>
    </citation>
    <scope>NUCLEOTIDE SEQUENCE [LARGE SCALE GENOMIC DNA]</scope>
    <source>
        <strain evidence="2 3">HWDM-33</strain>
    </source>
</reference>
<dbReference type="Proteomes" id="UP000053455">
    <property type="component" value="Unassembled WGS sequence"/>
</dbReference>
<evidence type="ECO:0000313" key="2">
    <source>
        <dbReference type="EMBL" id="KLI64805.1"/>
    </source>
</evidence>
<dbReference type="CDD" id="cd04301">
    <property type="entry name" value="NAT_SF"/>
    <property type="match status" value="1"/>
</dbReference>
<dbReference type="InterPro" id="IPR016181">
    <property type="entry name" value="Acyl_CoA_acyltransferase"/>
</dbReference>
<evidence type="ECO:0000313" key="3">
    <source>
        <dbReference type="Proteomes" id="UP000053455"/>
    </source>
</evidence>